<dbReference type="Proteomes" id="UP000244855">
    <property type="component" value="Unassembled WGS sequence"/>
</dbReference>
<feature type="compositionally biased region" description="Basic and acidic residues" evidence="1">
    <location>
        <begin position="113"/>
        <end position="122"/>
    </location>
</feature>
<sequence>MIYADEGEPFIFVGCSCKNPEIEVVATTIINVIVEGLRRFGELVCDVVQQVMPIIKVTLKALDVATDNGLGEGEYFDNWVEEQCGSVEHDRSAYEDLLNACDLVSTGIGCKKEGGKGCKEPPKGICLEEEEEEQSSTISSKSGSATPTKDQNTPTKNQSTPTKQSDKEDGKGGKGGKGPKKPLGLLGG</sequence>
<feature type="compositionally biased region" description="Polar residues" evidence="1">
    <location>
        <begin position="145"/>
        <end position="163"/>
    </location>
</feature>
<evidence type="ECO:0000256" key="1">
    <source>
        <dbReference type="SAM" id="MobiDB-lite"/>
    </source>
</evidence>
<dbReference type="EMBL" id="KZ805336">
    <property type="protein sequence ID" value="PVI03034.1"/>
    <property type="molecule type" value="Genomic_DNA"/>
</dbReference>
<keyword evidence="3" id="KW-1185">Reference proteome</keyword>
<dbReference type="AlphaFoldDB" id="A0A2V1E080"/>
<evidence type="ECO:0000313" key="3">
    <source>
        <dbReference type="Proteomes" id="UP000244855"/>
    </source>
</evidence>
<gene>
    <name evidence="2" type="ORF">DM02DRAFT_653012</name>
</gene>
<feature type="region of interest" description="Disordered" evidence="1">
    <location>
        <begin position="113"/>
        <end position="188"/>
    </location>
</feature>
<accession>A0A2V1E080</accession>
<name>A0A2V1E080_9PLEO</name>
<dbReference type="OrthoDB" id="73875at2759"/>
<proteinExistence type="predicted"/>
<reference evidence="2 3" key="1">
    <citation type="journal article" date="2018" name="Sci. Rep.">
        <title>Comparative genomics provides insights into the lifestyle and reveals functional heterogeneity of dark septate endophytic fungi.</title>
        <authorList>
            <person name="Knapp D.G."/>
            <person name="Nemeth J.B."/>
            <person name="Barry K."/>
            <person name="Hainaut M."/>
            <person name="Henrissat B."/>
            <person name="Johnson J."/>
            <person name="Kuo A."/>
            <person name="Lim J.H.P."/>
            <person name="Lipzen A."/>
            <person name="Nolan M."/>
            <person name="Ohm R.A."/>
            <person name="Tamas L."/>
            <person name="Grigoriev I.V."/>
            <person name="Spatafora J.W."/>
            <person name="Nagy L.G."/>
            <person name="Kovacs G.M."/>
        </authorList>
    </citation>
    <scope>NUCLEOTIDE SEQUENCE [LARGE SCALE GENOMIC DNA]</scope>
    <source>
        <strain evidence="2 3">DSE2036</strain>
    </source>
</reference>
<organism evidence="2 3">
    <name type="scientific">Periconia macrospinosa</name>
    <dbReference type="NCBI Taxonomy" id="97972"/>
    <lineage>
        <taxon>Eukaryota</taxon>
        <taxon>Fungi</taxon>
        <taxon>Dikarya</taxon>
        <taxon>Ascomycota</taxon>
        <taxon>Pezizomycotina</taxon>
        <taxon>Dothideomycetes</taxon>
        <taxon>Pleosporomycetidae</taxon>
        <taxon>Pleosporales</taxon>
        <taxon>Massarineae</taxon>
        <taxon>Periconiaceae</taxon>
        <taxon>Periconia</taxon>
    </lineage>
</organism>
<protein>
    <submittedName>
        <fullName evidence="2">Uncharacterized protein</fullName>
    </submittedName>
</protein>
<feature type="compositionally biased region" description="Low complexity" evidence="1">
    <location>
        <begin position="135"/>
        <end position="144"/>
    </location>
</feature>
<evidence type="ECO:0000313" key="2">
    <source>
        <dbReference type="EMBL" id="PVI03034.1"/>
    </source>
</evidence>